<dbReference type="OrthoDB" id="45037at2"/>
<dbReference type="AlphaFoldDB" id="A0A1T5J736"/>
<dbReference type="CDD" id="cd06580">
    <property type="entry name" value="TM_PBP1_transp_TpRbsC_like"/>
    <property type="match status" value="1"/>
</dbReference>
<feature type="transmembrane region" description="Helical" evidence="6">
    <location>
        <begin position="50"/>
        <end position="73"/>
    </location>
</feature>
<feature type="transmembrane region" description="Helical" evidence="6">
    <location>
        <begin position="324"/>
        <end position="342"/>
    </location>
</feature>
<dbReference type="PANTHER" id="PTHR47089:SF1">
    <property type="entry name" value="GUANOSINE ABC TRANSPORTER PERMEASE PROTEIN NUPP"/>
    <property type="match status" value="1"/>
</dbReference>
<feature type="transmembrane region" description="Helical" evidence="6">
    <location>
        <begin position="106"/>
        <end position="126"/>
    </location>
</feature>
<dbReference type="Proteomes" id="UP000190285">
    <property type="component" value="Unassembled WGS sequence"/>
</dbReference>
<name>A0A1T5J736_9FIRM</name>
<proteinExistence type="predicted"/>
<evidence type="ECO:0000256" key="4">
    <source>
        <dbReference type="ARBA" id="ARBA00022989"/>
    </source>
</evidence>
<dbReference type="Pfam" id="PF02653">
    <property type="entry name" value="BPD_transp_2"/>
    <property type="match status" value="1"/>
</dbReference>
<feature type="transmembrane region" description="Helical" evidence="6">
    <location>
        <begin position="138"/>
        <end position="157"/>
    </location>
</feature>
<evidence type="ECO:0000256" key="1">
    <source>
        <dbReference type="ARBA" id="ARBA00004651"/>
    </source>
</evidence>
<dbReference type="STRING" id="36842.SAMN02194393_00956"/>
<feature type="transmembrane region" description="Helical" evidence="6">
    <location>
        <begin position="281"/>
        <end position="303"/>
    </location>
</feature>
<keyword evidence="8" id="KW-1185">Reference proteome</keyword>
<evidence type="ECO:0000256" key="3">
    <source>
        <dbReference type="ARBA" id="ARBA00022692"/>
    </source>
</evidence>
<feature type="transmembrane region" description="Helical" evidence="6">
    <location>
        <begin position="12"/>
        <end position="30"/>
    </location>
</feature>
<feature type="transmembrane region" description="Helical" evidence="6">
    <location>
        <begin position="243"/>
        <end position="269"/>
    </location>
</feature>
<protein>
    <submittedName>
        <fullName evidence="7">Nucleoside ABC transporter membrane protein</fullName>
    </submittedName>
</protein>
<keyword evidence="3 6" id="KW-0812">Transmembrane</keyword>
<reference evidence="7 8" key="1">
    <citation type="submission" date="2017-02" db="EMBL/GenBank/DDBJ databases">
        <authorList>
            <person name="Peterson S.W."/>
        </authorList>
    </citation>
    <scope>NUCLEOTIDE SEQUENCE [LARGE SCALE GENOMIC DNA]</scope>
    <source>
        <strain evidence="7 8">M1</strain>
    </source>
</reference>
<sequence length="352" mass="38219">MRKELRESLLRLLIAFGVALIVSSVFILSTGENPLLAYIQLLKGAFVGKLNIVTTLRWSVPYIITGVAAAIAFRAGMFNLGIDGCVYLGGLTAALIGTYVKGLPLLLHILLAVFAAMFVGALWLYIPAKLRAYHGVNEVITTWMLSYTAILLCQFLVGEIFQDPNDLSQAAQQVRTSYIQETAKLSQLFPPYQLNASIFIAIGLIILFYIFVKRTTHGYEHTIVGEAPDFAQYGGVDVAKTRFYSIVVSGAVGALAGATEILGVHYRYIHGFSNELGSSGILVALMGRLNPLGIPLSGIFMGAMQNGARGMSRTSNVSLDTVRIMIAVVVICITADGLYELLKVKSKVREEE</sequence>
<evidence type="ECO:0000256" key="6">
    <source>
        <dbReference type="SAM" id="Phobius"/>
    </source>
</evidence>
<evidence type="ECO:0000313" key="7">
    <source>
        <dbReference type="EMBL" id="SKC47043.1"/>
    </source>
</evidence>
<gene>
    <name evidence="7" type="ORF">SAMN02194393_00956</name>
</gene>
<evidence type="ECO:0000256" key="5">
    <source>
        <dbReference type="ARBA" id="ARBA00023136"/>
    </source>
</evidence>
<feature type="transmembrane region" description="Helical" evidence="6">
    <location>
        <begin position="192"/>
        <end position="212"/>
    </location>
</feature>
<dbReference type="GO" id="GO:0005886">
    <property type="term" value="C:plasma membrane"/>
    <property type="evidence" value="ECO:0007669"/>
    <property type="project" value="UniProtKB-SubCell"/>
</dbReference>
<dbReference type="PANTHER" id="PTHR47089">
    <property type="entry name" value="ABC TRANSPORTER, PERMEASE PROTEIN"/>
    <property type="match status" value="1"/>
</dbReference>
<organism evidence="7 8">
    <name type="scientific">Maledivibacter halophilus</name>
    <dbReference type="NCBI Taxonomy" id="36842"/>
    <lineage>
        <taxon>Bacteria</taxon>
        <taxon>Bacillati</taxon>
        <taxon>Bacillota</taxon>
        <taxon>Clostridia</taxon>
        <taxon>Peptostreptococcales</taxon>
        <taxon>Caminicellaceae</taxon>
        <taxon>Maledivibacter</taxon>
    </lineage>
</organism>
<comment type="subcellular location">
    <subcellularLocation>
        <location evidence="1">Cell membrane</location>
        <topology evidence="1">Multi-pass membrane protein</topology>
    </subcellularLocation>
</comment>
<dbReference type="GO" id="GO:0022857">
    <property type="term" value="F:transmembrane transporter activity"/>
    <property type="evidence" value="ECO:0007669"/>
    <property type="project" value="InterPro"/>
</dbReference>
<keyword evidence="4 6" id="KW-1133">Transmembrane helix</keyword>
<keyword evidence="2" id="KW-1003">Cell membrane</keyword>
<feature type="transmembrane region" description="Helical" evidence="6">
    <location>
        <begin position="80"/>
        <end position="100"/>
    </location>
</feature>
<keyword evidence="5 6" id="KW-0472">Membrane</keyword>
<evidence type="ECO:0000256" key="2">
    <source>
        <dbReference type="ARBA" id="ARBA00022475"/>
    </source>
</evidence>
<dbReference type="RefSeq" id="WP_079489755.1">
    <property type="nucleotide sequence ID" value="NZ_FUZT01000002.1"/>
</dbReference>
<dbReference type="EMBL" id="FUZT01000002">
    <property type="protein sequence ID" value="SKC47043.1"/>
    <property type="molecule type" value="Genomic_DNA"/>
</dbReference>
<evidence type="ECO:0000313" key="8">
    <source>
        <dbReference type="Proteomes" id="UP000190285"/>
    </source>
</evidence>
<accession>A0A1T5J736</accession>
<dbReference type="InterPro" id="IPR001851">
    <property type="entry name" value="ABC_transp_permease"/>
</dbReference>